<accession>A0A8X6LE65</accession>
<protein>
    <submittedName>
        <fullName evidence="1">Uncharacterized protein</fullName>
    </submittedName>
</protein>
<proteinExistence type="predicted"/>
<comment type="caution">
    <text evidence="1">The sequence shown here is derived from an EMBL/GenBank/DDBJ whole genome shotgun (WGS) entry which is preliminary data.</text>
</comment>
<reference evidence="1" key="1">
    <citation type="submission" date="2020-07" db="EMBL/GenBank/DDBJ databases">
        <title>Multicomponent nature underlies the extraordinary mechanical properties of spider dragline silk.</title>
        <authorList>
            <person name="Kono N."/>
            <person name="Nakamura H."/>
            <person name="Mori M."/>
            <person name="Yoshida Y."/>
            <person name="Ohtoshi R."/>
            <person name="Malay A.D."/>
            <person name="Moran D.A.P."/>
            <person name="Tomita M."/>
            <person name="Numata K."/>
            <person name="Arakawa K."/>
        </authorList>
    </citation>
    <scope>NUCLEOTIDE SEQUENCE</scope>
</reference>
<sequence>MRFLASDGHHNHHNFEPQSTCFDCCAEPKGHGPDLLSSKRSGIRDLVPVKLKWPGEVWCLVKDKLRGKREYHQKMVASAGDYCYF</sequence>
<gene>
    <name evidence="1" type="ORF">TNCT_538981</name>
</gene>
<dbReference type="Proteomes" id="UP000887116">
    <property type="component" value="Unassembled WGS sequence"/>
</dbReference>
<name>A0A8X6LE65_TRICU</name>
<keyword evidence="2" id="KW-1185">Reference proteome</keyword>
<dbReference type="AlphaFoldDB" id="A0A8X6LE65"/>
<evidence type="ECO:0000313" key="2">
    <source>
        <dbReference type="Proteomes" id="UP000887116"/>
    </source>
</evidence>
<evidence type="ECO:0000313" key="1">
    <source>
        <dbReference type="EMBL" id="GFR05202.1"/>
    </source>
</evidence>
<dbReference type="EMBL" id="BMAO01025825">
    <property type="protein sequence ID" value="GFR05202.1"/>
    <property type="molecule type" value="Genomic_DNA"/>
</dbReference>
<organism evidence="1 2">
    <name type="scientific">Trichonephila clavata</name>
    <name type="common">Joro spider</name>
    <name type="synonym">Nephila clavata</name>
    <dbReference type="NCBI Taxonomy" id="2740835"/>
    <lineage>
        <taxon>Eukaryota</taxon>
        <taxon>Metazoa</taxon>
        <taxon>Ecdysozoa</taxon>
        <taxon>Arthropoda</taxon>
        <taxon>Chelicerata</taxon>
        <taxon>Arachnida</taxon>
        <taxon>Araneae</taxon>
        <taxon>Araneomorphae</taxon>
        <taxon>Entelegynae</taxon>
        <taxon>Araneoidea</taxon>
        <taxon>Nephilidae</taxon>
        <taxon>Trichonephila</taxon>
    </lineage>
</organism>